<keyword evidence="1" id="KW-0812">Transmembrane</keyword>
<keyword evidence="1" id="KW-1133">Transmembrane helix</keyword>
<dbReference type="InterPro" id="IPR008930">
    <property type="entry name" value="Terpenoid_cyclase/PrenylTrfase"/>
</dbReference>
<proteinExistence type="predicted"/>
<feature type="chain" id="PRO_5046272830" evidence="2">
    <location>
        <begin position="30"/>
        <end position="442"/>
    </location>
</feature>
<evidence type="ECO:0000313" key="3">
    <source>
        <dbReference type="EMBL" id="MDN3297863.1"/>
    </source>
</evidence>
<feature type="transmembrane region" description="Helical" evidence="1">
    <location>
        <begin position="413"/>
        <end position="433"/>
    </location>
</feature>
<dbReference type="EMBL" id="JAUEPL010000063">
    <property type="protein sequence ID" value="MDN3297863.1"/>
    <property type="molecule type" value="Genomic_DNA"/>
</dbReference>
<comment type="caution">
    <text evidence="3">The sequence shown here is derived from an EMBL/GenBank/DDBJ whole genome shotgun (WGS) entry which is preliminary data.</text>
</comment>
<accession>A0ABT7ZEH5</accession>
<reference evidence="3" key="1">
    <citation type="submission" date="2023-06" db="EMBL/GenBank/DDBJ databases">
        <title>WGS-Sequencing of Streptomyces ficellus isolate 21 collected from sand in Gara Djebilet Iron Mine in Algeria.</title>
        <authorList>
            <person name="Zegers G.P."/>
            <person name="Gomez A."/>
            <person name="Gueddou A."/>
            <person name="Zahara A.F."/>
            <person name="Worth M."/>
            <person name="Sevigny J.L."/>
            <person name="Tisa L."/>
        </authorList>
    </citation>
    <scope>NUCLEOTIDE SEQUENCE</scope>
    <source>
        <strain evidence="3">AS11</strain>
    </source>
</reference>
<evidence type="ECO:0000256" key="2">
    <source>
        <dbReference type="SAM" id="SignalP"/>
    </source>
</evidence>
<dbReference type="SUPFAM" id="SSF48239">
    <property type="entry name" value="Terpenoid cyclases/Protein prenyltransferases"/>
    <property type="match status" value="1"/>
</dbReference>
<sequence length="442" mass="44380">MTTVRLRRGATALAATAVLLSAGSPAAYAAPSPAPSPSVPVAGMYGTEDPTYDGVWRQSLAFMAQQVSGVEPAPKAVDWLLEQQCASGGFASFRPDPGKPCGPAATLDTNATAVAVQALSGVNKPEAAEAAEPGTDPVSKAMAAGAAWLKSVQNKDGGWSYHPGAPSDANSTSLVISALAATGHRPGDLRSSGGKTPYDALLGFAIPCDAEQGAGAFAYQPDKAGKLVANADATAAAVLAGLGKDLQTRGAKPDQKPTCETPAQQTAERAARNGAAYLATALAKNGHLDLPPMPGTEAGTGTVTGTGTQAGAPRPDVGNTADAVIALGAAGHIGAAAPAMAWLEKNATAWATENGPAAYAQLILAAHTVGADARDFGGVDLVQRLNATGPAPKSVPLAEEHQEDAAASDEPGFNVWLAVAIFLVAGTGIGFLLSGRKRNRQL</sequence>
<keyword evidence="2" id="KW-0732">Signal</keyword>
<evidence type="ECO:0000256" key="1">
    <source>
        <dbReference type="SAM" id="Phobius"/>
    </source>
</evidence>
<gene>
    <name evidence="3" type="ORF">QWM81_28260</name>
</gene>
<evidence type="ECO:0000313" key="4">
    <source>
        <dbReference type="Proteomes" id="UP001174050"/>
    </source>
</evidence>
<dbReference type="CDD" id="cd00688">
    <property type="entry name" value="ISOPREN_C2_like"/>
    <property type="match status" value="1"/>
</dbReference>
<organism evidence="3 4">
    <name type="scientific">Streptomyces ficellus</name>
    <dbReference type="NCBI Taxonomy" id="1977088"/>
    <lineage>
        <taxon>Bacteria</taxon>
        <taxon>Bacillati</taxon>
        <taxon>Actinomycetota</taxon>
        <taxon>Actinomycetes</taxon>
        <taxon>Kitasatosporales</taxon>
        <taxon>Streptomycetaceae</taxon>
        <taxon>Streptomyces</taxon>
    </lineage>
</organism>
<name>A0ABT7ZEH5_9ACTN</name>
<dbReference type="RefSeq" id="WP_290115286.1">
    <property type="nucleotide sequence ID" value="NZ_JAUEPL010000063.1"/>
</dbReference>
<feature type="signal peptide" evidence="2">
    <location>
        <begin position="1"/>
        <end position="29"/>
    </location>
</feature>
<protein>
    <submittedName>
        <fullName evidence="3">Terpene cyclase/mutase family protein</fullName>
    </submittedName>
</protein>
<dbReference type="Gene3D" id="1.50.10.20">
    <property type="match status" value="1"/>
</dbReference>
<dbReference type="Proteomes" id="UP001174050">
    <property type="component" value="Unassembled WGS sequence"/>
</dbReference>
<keyword evidence="1" id="KW-0472">Membrane</keyword>
<keyword evidence="4" id="KW-1185">Reference proteome</keyword>